<dbReference type="GO" id="GO:0016020">
    <property type="term" value="C:membrane"/>
    <property type="evidence" value="ECO:0007669"/>
    <property type="project" value="UniProtKB-SubCell"/>
</dbReference>
<evidence type="ECO:0000256" key="7">
    <source>
        <dbReference type="ARBA" id="ARBA00023136"/>
    </source>
</evidence>
<evidence type="ECO:0000256" key="3">
    <source>
        <dbReference type="ARBA" id="ARBA00022448"/>
    </source>
</evidence>
<dbReference type="OrthoDB" id="441385at2759"/>
<comment type="caution">
    <text evidence="9">The sequence shown here is derived from an EMBL/GenBank/DDBJ whole genome shotgun (WGS) entry which is preliminary data.</text>
</comment>
<evidence type="ECO:0000256" key="1">
    <source>
        <dbReference type="ARBA" id="ARBA00004141"/>
    </source>
</evidence>
<feature type="non-terminal residue" evidence="9">
    <location>
        <position position="151"/>
    </location>
</feature>
<organism evidence="9 10">
    <name type="scientific">Polarella glacialis</name>
    <name type="common">Dinoflagellate</name>
    <dbReference type="NCBI Taxonomy" id="89957"/>
    <lineage>
        <taxon>Eukaryota</taxon>
        <taxon>Sar</taxon>
        <taxon>Alveolata</taxon>
        <taxon>Dinophyceae</taxon>
        <taxon>Suessiales</taxon>
        <taxon>Suessiaceae</taxon>
        <taxon>Polarella</taxon>
    </lineage>
</organism>
<protein>
    <recommendedName>
        <fullName evidence="8">SLC41A/MgtE integral membrane domain-containing protein</fullName>
    </recommendedName>
</protein>
<dbReference type="EMBL" id="CAJNNV010028752">
    <property type="protein sequence ID" value="CAE8625655.1"/>
    <property type="molecule type" value="Genomic_DNA"/>
</dbReference>
<evidence type="ECO:0000313" key="10">
    <source>
        <dbReference type="Proteomes" id="UP000654075"/>
    </source>
</evidence>
<evidence type="ECO:0000256" key="5">
    <source>
        <dbReference type="ARBA" id="ARBA00022842"/>
    </source>
</evidence>
<dbReference type="Pfam" id="PF01769">
    <property type="entry name" value="MgtE"/>
    <property type="match status" value="1"/>
</dbReference>
<dbReference type="AlphaFoldDB" id="A0A813GSJ6"/>
<dbReference type="PANTHER" id="PTHR41394">
    <property type="entry name" value="MAGNESIUM TRANSPORTER MGTE"/>
    <property type="match status" value="1"/>
</dbReference>
<evidence type="ECO:0000313" key="9">
    <source>
        <dbReference type="EMBL" id="CAE8625655.1"/>
    </source>
</evidence>
<keyword evidence="4" id="KW-0812">Transmembrane</keyword>
<evidence type="ECO:0000259" key="8">
    <source>
        <dbReference type="Pfam" id="PF01769"/>
    </source>
</evidence>
<evidence type="ECO:0000256" key="2">
    <source>
        <dbReference type="ARBA" id="ARBA00009749"/>
    </source>
</evidence>
<name>A0A813GSJ6_POLGL</name>
<dbReference type="Proteomes" id="UP000654075">
    <property type="component" value="Unassembled WGS sequence"/>
</dbReference>
<dbReference type="InterPro" id="IPR036739">
    <property type="entry name" value="SLC41_membr_dom_sf"/>
</dbReference>
<dbReference type="SUPFAM" id="SSF161093">
    <property type="entry name" value="MgtE membrane domain-like"/>
    <property type="match status" value="1"/>
</dbReference>
<evidence type="ECO:0000256" key="6">
    <source>
        <dbReference type="ARBA" id="ARBA00022989"/>
    </source>
</evidence>
<dbReference type="GO" id="GO:0008324">
    <property type="term" value="F:monoatomic cation transmembrane transporter activity"/>
    <property type="evidence" value="ECO:0007669"/>
    <property type="project" value="InterPro"/>
</dbReference>
<keyword evidence="3" id="KW-0813">Transport</keyword>
<reference evidence="9" key="1">
    <citation type="submission" date="2021-02" db="EMBL/GenBank/DDBJ databases">
        <authorList>
            <person name="Dougan E. K."/>
            <person name="Rhodes N."/>
            <person name="Thang M."/>
            <person name="Chan C."/>
        </authorList>
    </citation>
    <scope>NUCLEOTIDE SEQUENCE</scope>
</reference>
<comment type="subcellular location">
    <subcellularLocation>
        <location evidence="1">Membrane</location>
        <topology evidence="1">Multi-pass membrane protein</topology>
    </subcellularLocation>
</comment>
<accession>A0A813GSJ6</accession>
<keyword evidence="7" id="KW-0472">Membrane</keyword>
<keyword evidence="6" id="KW-1133">Transmembrane helix</keyword>
<proteinExistence type="inferred from homology"/>
<dbReference type="InterPro" id="IPR006667">
    <property type="entry name" value="SLC41_membr_dom"/>
</dbReference>
<keyword evidence="5" id="KW-0460">Magnesium</keyword>
<evidence type="ECO:0000256" key="4">
    <source>
        <dbReference type="ARBA" id="ARBA00022692"/>
    </source>
</evidence>
<keyword evidence="10" id="KW-1185">Reference proteome</keyword>
<dbReference type="PANTHER" id="PTHR41394:SF5">
    <property type="entry name" value="SLC41A_MGTE INTEGRAL MEMBRANE DOMAIN-CONTAINING PROTEIN"/>
    <property type="match status" value="1"/>
</dbReference>
<comment type="similarity">
    <text evidence="2">Belongs to the SLC41A transporter family.</text>
</comment>
<gene>
    <name evidence="9" type="ORF">PGLA1383_LOCUS42639</name>
</gene>
<dbReference type="Gene3D" id="1.10.357.20">
    <property type="entry name" value="SLC41 divalent cation transporters, integral membrane domain"/>
    <property type="match status" value="1"/>
</dbReference>
<feature type="domain" description="SLC41A/MgtE integral membrane" evidence="8">
    <location>
        <begin position="97"/>
        <end position="150"/>
    </location>
</feature>
<sequence length="151" mass="16340">MGDEGSEVFCISLADLMEAPRQMPLNCLLARPEDEAEECQLYGSLPEPYTSKSVQDELLSRLPWLVGLLLFLTVSSAILEYYDDVVQRHIVIAFYLTALVGAGGNSGSQASALVLQALATGELAPTIEDLWRVLRKELLISVGVAAVLSLS</sequence>